<evidence type="ECO:0000313" key="1">
    <source>
        <dbReference type="EMBL" id="KAJ7760650.1"/>
    </source>
</evidence>
<accession>A0AAD7NHH8</accession>
<dbReference type="AlphaFoldDB" id="A0AAD7NHH8"/>
<protein>
    <submittedName>
        <fullName evidence="1">Uncharacterized protein</fullName>
    </submittedName>
</protein>
<proteinExistence type="predicted"/>
<sequence length="262" mass="29816">MRPEDGSIIIITAVPYLLRLLDNPGVTSFDGDGTFKRVEGEMNKWELSIFAKFIQRAASLVHAYINCASTDFFEMLFNELQRVKIMVTGKPLGSQKFVPGGNLLVVNFDIEPAQVIGFCRSVLKHSNLEYSSIPKDIPPEKIAPYFIKICLRHGKEPVNDFKSLISATNFDRLHDFVYIDLKEALDTFSAFVYGLGVKKISDWWRHKEMHEWIIPCIVKSQSLIPADVWDCTPSTTNTNKAQHHWTNLQTGIKLSPVEALEW</sequence>
<reference evidence="1" key="1">
    <citation type="submission" date="2023-03" db="EMBL/GenBank/DDBJ databases">
        <title>Massive genome expansion in bonnet fungi (Mycena s.s.) driven by repeated elements and novel gene families across ecological guilds.</title>
        <authorList>
            <consortium name="Lawrence Berkeley National Laboratory"/>
            <person name="Harder C.B."/>
            <person name="Miyauchi S."/>
            <person name="Viragh M."/>
            <person name="Kuo A."/>
            <person name="Thoen E."/>
            <person name="Andreopoulos B."/>
            <person name="Lu D."/>
            <person name="Skrede I."/>
            <person name="Drula E."/>
            <person name="Henrissat B."/>
            <person name="Morin E."/>
            <person name="Kohler A."/>
            <person name="Barry K."/>
            <person name="LaButti K."/>
            <person name="Morin E."/>
            <person name="Salamov A."/>
            <person name="Lipzen A."/>
            <person name="Mereny Z."/>
            <person name="Hegedus B."/>
            <person name="Baldrian P."/>
            <person name="Stursova M."/>
            <person name="Weitz H."/>
            <person name="Taylor A."/>
            <person name="Grigoriev I.V."/>
            <person name="Nagy L.G."/>
            <person name="Martin F."/>
            <person name="Kauserud H."/>
        </authorList>
    </citation>
    <scope>NUCLEOTIDE SEQUENCE</scope>
    <source>
        <strain evidence="1">CBHHK188m</strain>
    </source>
</reference>
<dbReference type="EMBL" id="JARJLG010000048">
    <property type="protein sequence ID" value="KAJ7760650.1"/>
    <property type="molecule type" value="Genomic_DNA"/>
</dbReference>
<organism evidence="1 2">
    <name type="scientific">Mycena maculata</name>
    <dbReference type="NCBI Taxonomy" id="230809"/>
    <lineage>
        <taxon>Eukaryota</taxon>
        <taxon>Fungi</taxon>
        <taxon>Dikarya</taxon>
        <taxon>Basidiomycota</taxon>
        <taxon>Agaricomycotina</taxon>
        <taxon>Agaricomycetes</taxon>
        <taxon>Agaricomycetidae</taxon>
        <taxon>Agaricales</taxon>
        <taxon>Marasmiineae</taxon>
        <taxon>Mycenaceae</taxon>
        <taxon>Mycena</taxon>
    </lineage>
</organism>
<evidence type="ECO:0000313" key="2">
    <source>
        <dbReference type="Proteomes" id="UP001215280"/>
    </source>
</evidence>
<gene>
    <name evidence="1" type="ORF">DFH07DRAFT_957485</name>
</gene>
<dbReference type="Proteomes" id="UP001215280">
    <property type="component" value="Unassembled WGS sequence"/>
</dbReference>
<keyword evidence="2" id="KW-1185">Reference proteome</keyword>
<name>A0AAD7NHH8_9AGAR</name>
<comment type="caution">
    <text evidence="1">The sequence shown here is derived from an EMBL/GenBank/DDBJ whole genome shotgun (WGS) entry which is preliminary data.</text>
</comment>